<organism evidence="2 3">
    <name type="scientific">Bimuria novae-zelandiae CBS 107.79</name>
    <dbReference type="NCBI Taxonomy" id="1447943"/>
    <lineage>
        <taxon>Eukaryota</taxon>
        <taxon>Fungi</taxon>
        <taxon>Dikarya</taxon>
        <taxon>Ascomycota</taxon>
        <taxon>Pezizomycotina</taxon>
        <taxon>Dothideomycetes</taxon>
        <taxon>Pleosporomycetidae</taxon>
        <taxon>Pleosporales</taxon>
        <taxon>Massarineae</taxon>
        <taxon>Didymosphaeriaceae</taxon>
        <taxon>Bimuria</taxon>
    </lineage>
</organism>
<accession>A0A6A5V513</accession>
<dbReference type="Proteomes" id="UP000800036">
    <property type="component" value="Unassembled WGS sequence"/>
</dbReference>
<evidence type="ECO:0000313" key="3">
    <source>
        <dbReference type="Proteomes" id="UP000800036"/>
    </source>
</evidence>
<dbReference type="AlphaFoldDB" id="A0A6A5V513"/>
<proteinExistence type="predicted"/>
<keyword evidence="1" id="KW-0175">Coiled coil</keyword>
<evidence type="ECO:0000313" key="2">
    <source>
        <dbReference type="EMBL" id="KAF1972321.1"/>
    </source>
</evidence>
<evidence type="ECO:0000256" key="1">
    <source>
        <dbReference type="SAM" id="Coils"/>
    </source>
</evidence>
<sequence>MQQDHNATKEELRKVRRNLEAKRKAANAYQEELLVVKNIMVSMEQQRTQLQDELELAHGEITRLNDSQLNAVAFVVNGKNTPNEQDVTLLATKTRACRGY</sequence>
<dbReference type="EMBL" id="ML976687">
    <property type="protein sequence ID" value="KAF1972321.1"/>
    <property type="molecule type" value="Genomic_DNA"/>
</dbReference>
<protein>
    <submittedName>
        <fullName evidence="2">Uncharacterized protein</fullName>
    </submittedName>
</protein>
<keyword evidence="3" id="KW-1185">Reference proteome</keyword>
<reference evidence="2" key="1">
    <citation type="journal article" date="2020" name="Stud. Mycol.">
        <title>101 Dothideomycetes genomes: a test case for predicting lifestyles and emergence of pathogens.</title>
        <authorList>
            <person name="Haridas S."/>
            <person name="Albert R."/>
            <person name="Binder M."/>
            <person name="Bloem J."/>
            <person name="Labutti K."/>
            <person name="Salamov A."/>
            <person name="Andreopoulos B."/>
            <person name="Baker S."/>
            <person name="Barry K."/>
            <person name="Bills G."/>
            <person name="Bluhm B."/>
            <person name="Cannon C."/>
            <person name="Castanera R."/>
            <person name="Culley D."/>
            <person name="Daum C."/>
            <person name="Ezra D."/>
            <person name="Gonzalez J."/>
            <person name="Henrissat B."/>
            <person name="Kuo A."/>
            <person name="Liang C."/>
            <person name="Lipzen A."/>
            <person name="Lutzoni F."/>
            <person name="Magnuson J."/>
            <person name="Mondo S."/>
            <person name="Nolan M."/>
            <person name="Ohm R."/>
            <person name="Pangilinan J."/>
            <person name="Park H.-J."/>
            <person name="Ramirez L."/>
            <person name="Alfaro M."/>
            <person name="Sun H."/>
            <person name="Tritt A."/>
            <person name="Yoshinaga Y."/>
            <person name="Zwiers L.-H."/>
            <person name="Turgeon B."/>
            <person name="Goodwin S."/>
            <person name="Spatafora J."/>
            <person name="Crous P."/>
            <person name="Grigoriev I."/>
        </authorList>
    </citation>
    <scope>NUCLEOTIDE SEQUENCE</scope>
    <source>
        <strain evidence="2">CBS 107.79</strain>
    </source>
</reference>
<name>A0A6A5V513_9PLEO</name>
<gene>
    <name evidence="2" type="ORF">BU23DRAFT_569122</name>
</gene>
<feature type="coiled-coil region" evidence="1">
    <location>
        <begin position="2"/>
        <end position="67"/>
    </location>
</feature>